<dbReference type="AlphaFoldDB" id="A0AAJ6YV81"/>
<dbReference type="GeneID" id="105367852"/>
<accession>A0AAJ6YV81</accession>
<feature type="transmembrane region" description="Helical" evidence="1">
    <location>
        <begin position="54"/>
        <end position="72"/>
    </location>
</feature>
<dbReference type="Proteomes" id="UP000695007">
    <property type="component" value="Unplaced"/>
</dbReference>
<evidence type="ECO:0000256" key="1">
    <source>
        <dbReference type="SAM" id="Phobius"/>
    </source>
</evidence>
<gene>
    <name evidence="3" type="primary">LOC105367852</name>
</gene>
<proteinExistence type="predicted"/>
<dbReference type="KEGG" id="csol:105367852"/>
<keyword evidence="1" id="KW-0812">Transmembrane</keyword>
<keyword evidence="1" id="KW-0472">Membrane</keyword>
<evidence type="ECO:0000313" key="3">
    <source>
        <dbReference type="RefSeq" id="XP_011504978.1"/>
    </source>
</evidence>
<keyword evidence="2" id="KW-1185">Reference proteome</keyword>
<protein>
    <submittedName>
        <fullName evidence="3">Uncharacterized protein LOC105367852</fullName>
    </submittedName>
</protein>
<name>A0AAJ6YV81_9HYME</name>
<evidence type="ECO:0000313" key="2">
    <source>
        <dbReference type="Proteomes" id="UP000695007"/>
    </source>
</evidence>
<reference evidence="3" key="1">
    <citation type="submission" date="2025-08" db="UniProtKB">
        <authorList>
            <consortium name="RefSeq"/>
        </authorList>
    </citation>
    <scope>IDENTIFICATION</scope>
</reference>
<keyword evidence="1" id="KW-1133">Transmembrane helix</keyword>
<dbReference type="RefSeq" id="XP_011504978.1">
    <property type="nucleotide sequence ID" value="XM_011506676.1"/>
</dbReference>
<sequence length="106" mass="12260">MYELQEFEKSVKGKRCGGSLRSALEDGRLRPIAMKAPKMVERHRRERCRSTTKAIIAVMLTSLVAMFCYAVWRIRDIESPSEMIEYEYRIIGTGEIVVTDREAKES</sequence>
<organism evidence="2 3">
    <name type="scientific">Ceratosolen solmsi marchali</name>
    <dbReference type="NCBI Taxonomy" id="326594"/>
    <lineage>
        <taxon>Eukaryota</taxon>
        <taxon>Metazoa</taxon>
        <taxon>Ecdysozoa</taxon>
        <taxon>Arthropoda</taxon>
        <taxon>Hexapoda</taxon>
        <taxon>Insecta</taxon>
        <taxon>Pterygota</taxon>
        <taxon>Neoptera</taxon>
        <taxon>Endopterygota</taxon>
        <taxon>Hymenoptera</taxon>
        <taxon>Apocrita</taxon>
        <taxon>Proctotrupomorpha</taxon>
        <taxon>Chalcidoidea</taxon>
        <taxon>Agaonidae</taxon>
        <taxon>Agaoninae</taxon>
        <taxon>Ceratosolen</taxon>
    </lineage>
</organism>